<name>A0A6G0W407_APHCR</name>
<dbReference type="EMBL" id="VUJU01009197">
    <property type="protein sequence ID" value="KAF0721410.1"/>
    <property type="molecule type" value="Genomic_DNA"/>
</dbReference>
<sequence>VLMECEYVGKFDKEHVKVKKRRMIGPTRNTALKNIVDEGKASETYREIEAVRLIRTVSKVNYSHPNLFTDTHEPAIIPSGSALRTLKWRNLSRNKRHKDVLTSLALMKNENEFKNILHDMGSEPFFLHYHCPEQIHVYRSYTRHSSYPKLVIDATGSLIKNFEKFGMHKTKSIYLYEALVHDETKHHSFTVSNMISERHTTLAIFNWLAKWLSNDVSPPKEVICDQSVALMSAIVQCFTQYSSLNQYLLICAELTLGKLSRDSHWLPNCFLRSDVAHFVKLVSKWVPLKSIPKRVREVILRSICAIIRRQCIKEIHSILLSLLIVLTNETDGADIETGRDTPCEHHKKYLLQITSSGFIDFEQQCNEILATCDLEDNDRILLEQENTLHFDGLDCENNPFQNWAEDILKTSREKIREGCGINAIYLPSIVPLIIKSVNLLPLWSDLMIPIFKYGNPTSNMTLPTNIEVFLERHIISLKGSALFRSATHKTVDNIVNIENVLSKDTSKDLLQCNSNKDCSPKYNSTTPENNIGGSLSEDEYIIINDDNIKDILYSENEPTRKKNCGIENNSEEFWNRSSKKQCNNNSYLVPNTHLRHLNLNNSRNIKSLPILKNGSRANELKSCNLLDFGRIVLSNTCALDSIASIFMITYCDSKPYSEEVDQLGNKNNLLAFISSIVKKGITASTYKERAEILIHEFELEINKLDYNLAIVSCHTTAATIVKQLCLDVPTNNAENELESYCNGEKTIKSVVSKIHLVIEILKWEDDNQTTEAAPQLRDVCAYRRELSQLRTSVGHYTSWCKRGPRIWEIYDDLKSKSSRISEETEVACEFILKGELIGTTSCKEQYENQRSLEFRSL</sequence>
<evidence type="ECO:0000313" key="1">
    <source>
        <dbReference type="EMBL" id="KAF0721410.1"/>
    </source>
</evidence>
<gene>
    <name evidence="1" type="ORF">FWK35_00032121</name>
</gene>
<reference evidence="1 2" key="1">
    <citation type="submission" date="2019-08" db="EMBL/GenBank/DDBJ databases">
        <title>Whole genome of Aphis craccivora.</title>
        <authorList>
            <person name="Voronova N.V."/>
            <person name="Shulinski R.S."/>
            <person name="Bandarenka Y.V."/>
            <person name="Zhorov D.G."/>
            <person name="Warner D."/>
        </authorList>
    </citation>
    <scope>NUCLEOTIDE SEQUENCE [LARGE SCALE GENOMIC DNA]</scope>
    <source>
        <strain evidence="1">180601</strain>
        <tissue evidence="1">Whole Body</tissue>
    </source>
</reference>
<keyword evidence="2" id="KW-1185">Reference proteome</keyword>
<organism evidence="1 2">
    <name type="scientific">Aphis craccivora</name>
    <name type="common">Cowpea aphid</name>
    <dbReference type="NCBI Taxonomy" id="307492"/>
    <lineage>
        <taxon>Eukaryota</taxon>
        <taxon>Metazoa</taxon>
        <taxon>Ecdysozoa</taxon>
        <taxon>Arthropoda</taxon>
        <taxon>Hexapoda</taxon>
        <taxon>Insecta</taxon>
        <taxon>Pterygota</taxon>
        <taxon>Neoptera</taxon>
        <taxon>Paraneoptera</taxon>
        <taxon>Hemiptera</taxon>
        <taxon>Sternorrhyncha</taxon>
        <taxon>Aphidomorpha</taxon>
        <taxon>Aphidoidea</taxon>
        <taxon>Aphididae</taxon>
        <taxon>Aphidini</taxon>
        <taxon>Aphis</taxon>
        <taxon>Aphis</taxon>
    </lineage>
</organism>
<comment type="caution">
    <text evidence="1">The sequence shown here is derived from an EMBL/GenBank/DDBJ whole genome shotgun (WGS) entry which is preliminary data.</text>
</comment>
<dbReference type="Proteomes" id="UP000478052">
    <property type="component" value="Unassembled WGS sequence"/>
</dbReference>
<feature type="non-terminal residue" evidence="1">
    <location>
        <position position="1"/>
    </location>
</feature>
<proteinExistence type="predicted"/>
<protein>
    <submittedName>
        <fullName evidence="1">CCHC-type domain-containing protein</fullName>
    </submittedName>
</protein>
<dbReference type="AlphaFoldDB" id="A0A6G0W407"/>
<dbReference type="OrthoDB" id="6622169at2759"/>
<evidence type="ECO:0000313" key="2">
    <source>
        <dbReference type="Proteomes" id="UP000478052"/>
    </source>
</evidence>
<accession>A0A6G0W407</accession>